<evidence type="ECO:0000256" key="12">
    <source>
        <dbReference type="SAM" id="Phobius"/>
    </source>
</evidence>
<evidence type="ECO:0000256" key="11">
    <source>
        <dbReference type="ARBA" id="ARBA00023136"/>
    </source>
</evidence>
<organism evidence="14 15">
    <name type="scientific">Hungatella hathewayi</name>
    <dbReference type="NCBI Taxonomy" id="154046"/>
    <lineage>
        <taxon>Bacteria</taxon>
        <taxon>Bacillati</taxon>
        <taxon>Bacillota</taxon>
        <taxon>Clostridia</taxon>
        <taxon>Lachnospirales</taxon>
        <taxon>Lachnospiraceae</taxon>
        <taxon>Hungatella</taxon>
    </lineage>
</organism>
<keyword evidence="7 14" id="KW-0418">Kinase</keyword>
<dbReference type="Pfam" id="PF02518">
    <property type="entry name" value="HATPase_c"/>
    <property type="match status" value="1"/>
</dbReference>
<keyword evidence="8" id="KW-0067">ATP-binding</keyword>
<keyword evidence="9 12" id="KW-1133">Transmembrane helix</keyword>
<dbReference type="SMART" id="SM00304">
    <property type="entry name" value="HAMP"/>
    <property type="match status" value="1"/>
</dbReference>
<feature type="transmembrane region" description="Helical" evidence="12">
    <location>
        <begin position="12"/>
        <end position="33"/>
    </location>
</feature>
<protein>
    <submittedName>
        <fullName evidence="14">Multi-sensor signal transduction histidine kinase</fullName>
    </submittedName>
</protein>
<keyword evidence="10" id="KW-0902">Two-component regulatory system</keyword>
<evidence type="ECO:0000256" key="4">
    <source>
        <dbReference type="ARBA" id="ARBA00022679"/>
    </source>
</evidence>
<comment type="subcellular location">
    <subcellularLocation>
        <location evidence="1">Cell membrane</location>
        <topology evidence="1">Multi-pass membrane protein</topology>
    </subcellularLocation>
</comment>
<dbReference type="RefSeq" id="WP_055659720.1">
    <property type="nucleotide sequence ID" value="NZ_CABIXC010000021.1"/>
</dbReference>
<keyword evidence="6" id="KW-0547">Nucleotide-binding</keyword>
<dbReference type="SUPFAM" id="SSF55874">
    <property type="entry name" value="ATPase domain of HSP90 chaperone/DNA topoisomerase II/histidine kinase"/>
    <property type="match status" value="1"/>
</dbReference>
<dbReference type="InterPro" id="IPR050640">
    <property type="entry name" value="Bact_2-comp_sensor_kinase"/>
</dbReference>
<evidence type="ECO:0000256" key="1">
    <source>
        <dbReference type="ARBA" id="ARBA00004651"/>
    </source>
</evidence>
<feature type="transmembrane region" description="Helical" evidence="12">
    <location>
        <begin position="302"/>
        <end position="321"/>
    </location>
</feature>
<dbReference type="Pfam" id="PF06580">
    <property type="entry name" value="His_kinase"/>
    <property type="match status" value="1"/>
</dbReference>
<name>A0A174LD77_9FIRM</name>
<dbReference type="Pfam" id="PF00672">
    <property type="entry name" value="HAMP"/>
    <property type="match status" value="1"/>
</dbReference>
<dbReference type="AlphaFoldDB" id="A0A174LD77"/>
<sequence>MGIIKKMHYKSKLILCYLVLVSFPLILCLVLLYQSIVKPVRENAVSAIDQRLDQELNTINSKIEKIRNVSYLVSTNTVINKFFVPKFYGDLELIEILNNDISPLLSWLEASSPEISYYHFFTNNPSIPETQYLHQYDDYRSEPWMQEMEHSIFDKGFYLEPCHINRSYSYGYGGEEQMVYSLFYPLLTSNNFLEVCIKPSVFFEDMKTIPAMESGFVAAVNSDGKIISDLPAEVTADFRHSLEERLMEGDCLSDSNKGPFLVSLAQTEYLISIKQIGSLDSWILCAVPGAEIDGPVLKAQQLFTLVILAAAIGIVLLSYLLSTLLIRKINTIIDAVHKIQEGDFHVAIPVNGEDEIDQLATDINYMSFKINELINRVYKARMLQKETELSALQAQINPHFLFNILDTFKMIAIIHDLDDFSDSIAALGNLMRYNISPASYHCTLEHELQIIRDYINIQNLLLNNRVTLLLSVPDNLLRFEIPNFILQPIIENSFVHGFENKLSELIIKVTIYRGDSSIIIKIEDNGTGISAEQQQMLTAAMKKSTETLEVEPLSLEPQEKESSRSGKSIGILNVNLRLFLLYGRHYSFTFSSSDLGGACNTISLPVSIPTKEQEENFLNERSKL</sequence>
<dbReference type="PANTHER" id="PTHR34220:SF11">
    <property type="entry name" value="SENSOR PROTEIN KINASE HPTS"/>
    <property type="match status" value="1"/>
</dbReference>
<dbReference type="InterPro" id="IPR003660">
    <property type="entry name" value="HAMP_dom"/>
</dbReference>
<evidence type="ECO:0000256" key="9">
    <source>
        <dbReference type="ARBA" id="ARBA00022989"/>
    </source>
</evidence>
<evidence type="ECO:0000256" key="8">
    <source>
        <dbReference type="ARBA" id="ARBA00022840"/>
    </source>
</evidence>
<evidence type="ECO:0000313" key="15">
    <source>
        <dbReference type="Proteomes" id="UP000095651"/>
    </source>
</evidence>
<dbReference type="SUPFAM" id="SSF158472">
    <property type="entry name" value="HAMP domain-like"/>
    <property type="match status" value="1"/>
</dbReference>
<evidence type="ECO:0000256" key="10">
    <source>
        <dbReference type="ARBA" id="ARBA00023012"/>
    </source>
</evidence>
<dbReference type="InterPro" id="IPR003594">
    <property type="entry name" value="HATPase_dom"/>
</dbReference>
<accession>A0A174LD77</accession>
<dbReference type="GO" id="GO:0005524">
    <property type="term" value="F:ATP binding"/>
    <property type="evidence" value="ECO:0007669"/>
    <property type="project" value="UniProtKB-KW"/>
</dbReference>
<evidence type="ECO:0000256" key="3">
    <source>
        <dbReference type="ARBA" id="ARBA00022553"/>
    </source>
</evidence>
<dbReference type="PROSITE" id="PS50885">
    <property type="entry name" value="HAMP"/>
    <property type="match status" value="1"/>
</dbReference>
<dbReference type="PANTHER" id="PTHR34220">
    <property type="entry name" value="SENSOR HISTIDINE KINASE YPDA"/>
    <property type="match status" value="1"/>
</dbReference>
<keyword evidence="4" id="KW-0808">Transferase</keyword>
<keyword evidence="11 12" id="KW-0472">Membrane</keyword>
<dbReference type="GO" id="GO:0000155">
    <property type="term" value="F:phosphorelay sensor kinase activity"/>
    <property type="evidence" value="ECO:0007669"/>
    <property type="project" value="InterPro"/>
</dbReference>
<evidence type="ECO:0000259" key="13">
    <source>
        <dbReference type="PROSITE" id="PS50885"/>
    </source>
</evidence>
<proteinExistence type="predicted"/>
<reference evidence="14 15" key="1">
    <citation type="submission" date="2015-09" db="EMBL/GenBank/DDBJ databases">
        <authorList>
            <consortium name="Pathogen Informatics"/>
        </authorList>
    </citation>
    <scope>NUCLEOTIDE SEQUENCE [LARGE SCALE GENOMIC DNA]</scope>
    <source>
        <strain evidence="14 15">2789STDY5608850</strain>
    </source>
</reference>
<evidence type="ECO:0000256" key="7">
    <source>
        <dbReference type="ARBA" id="ARBA00022777"/>
    </source>
</evidence>
<dbReference type="Proteomes" id="UP000095651">
    <property type="component" value="Unassembled WGS sequence"/>
</dbReference>
<evidence type="ECO:0000256" key="6">
    <source>
        <dbReference type="ARBA" id="ARBA00022741"/>
    </source>
</evidence>
<dbReference type="InterPro" id="IPR036890">
    <property type="entry name" value="HATPase_C_sf"/>
</dbReference>
<dbReference type="GO" id="GO:0005886">
    <property type="term" value="C:plasma membrane"/>
    <property type="evidence" value="ECO:0007669"/>
    <property type="project" value="UniProtKB-SubCell"/>
</dbReference>
<dbReference type="Gene3D" id="6.10.340.10">
    <property type="match status" value="1"/>
</dbReference>
<evidence type="ECO:0000256" key="5">
    <source>
        <dbReference type="ARBA" id="ARBA00022692"/>
    </source>
</evidence>
<dbReference type="Gene3D" id="3.30.565.10">
    <property type="entry name" value="Histidine kinase-like ATPase, C-terminal domain"/>
    <property type="match status" value="1"/>
</dbReference>
<dbReference type="EMBL" id="CYZE01000021">
    <property type="protein sequence ID" value="CUP20487.1"/>
    <property type="molecule type" value="Genomic_DNA"/>
</dbReference>
<evidence type="ECO:0000256" key="2">
    <source>
        <dbReference type="ARBA" id="ARBA00022475"/>
    </source>
</evidence>
<feature type="domain" description="HAMP" evidence="13">
    <location>
        <begin position="323"/>
        <end position="375"/>
    </location>
</feature>
<dbReference type="InterPro" id="IPR010559">
    <property type="entry name" value="Sig_transdc_His_kin_internal"/>
</dbReference>
<keyword evidence="5 12" id="KW-0812">Transmembrane</keyword>
<keyword evidence="2" id="KW-1003">Cell membrane</keyword>
<dbReference type="CDD" id="cd06225">
    <property type="entry name" value="HAMP"/>
    <property type="match status" value="1"/>
</dbReference>
<keyword evidence="3" id="KW-0597">Phosphoprotein</keyword>
<gene>
    <name evidence="14" type="primary">ypdA_27</name>
    <name evidence="14" type="ORF">ERS852407_05281</name>
</gene>
<evidence type="ECO:0000313" key="14">
    <source>
        <dbReference type="EMBL" id="CUP20487.1"/>
    </source>
</evidence>